<gene>
    <name evidence="1" type="ORF">SAMN02745355_0541</name>
</gene>
<dbReference type="Proteomes" id="UP000192315">
    <property type="component" value="Unassembled WGS sequence"/>
</dbReference>
<dbReference type="EMBL" id="FWYE01000001">
    <property type="protein sequence ID" value="SMD30649.1"/>
    <property type="molecule type" value="Genomic_DNA"/>
</dbReference>
<evidence type="ECO:0008006" key="3">
    <source>
        <dbReference type="Google" id="ProtNLM"/>
    </source>
</evidence>
<evidence type="ECO:0000313" key="1">
    <source>
        <dbReference type="EMBL" id="SMD30649.1"/>
    </source>
</evidence>
<evidence type="ECO:0000313" key="2">
    <source>
        <dbReference type="Proteomes" id="UP000192315"/>
    </source>
</evidence>
<keyword evidence="2" id="KW-1185">Reference proteome</keyword>
<dbReference type="AlphaFoldDB" id="A0A8G2FWB7"/>
<protein>
    <recommendedName>
        <fullName evidence="3">Ribbon-helix-helix protein, copG family</fullName>
    </recommendedName>
</protein>
<organism evidence="1 2">
    <name type="scientific">Picrophilus torridus (strain ATCC 700027 / DSM 9790 / JCM 10055 / NBRC 100828 / KAW 2/3)</name>
    <dbReference type="NCBI Taxonomy" id="1122961"/>
    <lineage>
        <taxon>Archaea</taxon>
        <taxon>Methanobacteriati</taxon>
        <taxon>Thermoplasmatota</taxon>
        <taxon>Thermoplasmata</taxon>
        <taxon>Thermoplasmatales</taxon>
        <taxon>Picrophilaceae</taxon>
        <taxon>Picrophilus</taxon>
    </lineage>
</organism>
<name>A0A8G2FWB7_PICTO</name>
<proteinExistence type="predicted"/>
<sequence length="79" mass="8984">MVVKKISISIDAEVDKALSILADGEMMSKSRLIESIILHDKNIKMIINAQRHDTASGVYAVPDHREHINKEKDKKQIFQ</sequence>
<reference evidence="1 2" key="1">
    <citation type="submission" date="2017-04" db="EMBL/GenBank/DDBJ databases">
        <authorList>
            <person name="Varghese N."/>
            <person name="Submissions S."/>
        </authorList>
    </citation>
    <scope>NUCLEOTIDE SEQUENCE [LARGE SCALE GENOMIC DNA]</scope>
    <source>
        <strain evidence="1 2">DSM 9789</strain>
    </source>
</reference>
<dbReference type="RefSeq" id="WP_084272558.1">
    <property type="nucleotide sequence ID" value="NZ_FWYE01000001.1"/>
</dbReference>
<accession>A0A8G2FWB7</accession>
<comment type="caution">
    <text evidence="1">The sequence shown here is derived from an EMBL/GenBank/DDBJ whole genome shotgun (WGS) entry which is preliminary data.</text>
</comment>